<proteinExistence type="predicted"/>
<organism evidence="2 3">
    <name type="scientific">Anopheles christyi</name>
    <dbReference type="NCBI Taxonomy" id="43041"/>
    <lineage>
        <taxon>Eukaryota</taxon>
        <taxon>Metazoa</taxon>
        <taxon>Ecdysozoa</taxon>
        <taxon>Arthropoda</taxon>
        <taxon>Hexapoda</taxon>
        <taxon>Insecta</taxon>
        <taxon>Pterygota</taxon>
        <taxon>Neoptera</taxon>
        <taxon>Endopterygota</taxon>
        <taxon>Diptera</taxon>
        <taxon>Nematocera</taxon>
        <taxon>Culicoidea</taxon>
        <taxon>Culicidae</taxon>
        <taxon>Anophelinae</taxon>
        <taxon>Anopheles</taxon>
    </lineage>
</organism>
<reference evidence="3" key="1">
    <citation type="submission" date="2013-03" db="EMBL/GenBank/DDBJ databases">
        <title>The Genome Sequence of Anopheles christyi ACHKN1017.</title>
        <authorList>
            <consortium name="The Broad Institute Genomics Platform"/>
            <person name="Neafsey D.E."/>
            <person name="Besansky N."/>
            <person name="Walker B."/>
            <person name="Young S.K."/>
            <person name="Zeng Q."/>
            <person name="Gargeya S."/>
            <person name="Fitzgerald M."/>
            <person name="Haas B."/>
            <person name="Abouelleil A."/>
            <person name="Allen A.W."/>
            <person name="Alvarado L."/>
            <person name="Arachchi H.M."/>
            <person name="Berlin A.M."/>
            <person name="Chapman S.B."/>
            <person name="Gainer-Dewar J."/>
            <person name="Goldberg J."/>
            <person name="Griggs A."/>
            <person name="Gujja S."/>
            <person name="Hansen M."/>
            <person name="Howarth C."/>
            <person name="Imamovic A."/>
            <person name="Ireland A."/>
            <person name="Larimer J."/>
            <person name="McCowan C."/>
            <person name="Murphy C."/>
            <person name="Pearson M."/>
            <person name="Poon T.W."/>
            <person name="Priest M."/>
            <person name="Roberts A."/>
            <person name="Saif S."/>
            <person name="Shea T."/>
            <person name="Sisk P."/>
            <person name="Sykes S."/>
            <person name="Wortman J."/>
            <person name="Nusbaum C."/>
            <person name="Birren B."/>
        </authorList>
    </citation>
    <scope>NUCLEOTIDE SEQUENCE [LARGE SCALE GENOMIC DNA]</scope>
    <source>
        <strain evidence="3">ACHKN1017</strain>
    </source>
</reference>
<sequence length="464" mass="51006">MQGINCSVHSDCGDKLQCLVGLCVDPCRSGCGERALCTVKAHLPICSCPFGHTGNPSERCLPLDGIKTNTSVTLMPEGMTEYPEEYYDGHKIDRSDEFTTVEPVDTTTTFIEEQITLGTLEQEEYLISMNQTGDLNNIHSTTAKDGSFDKENTTVPDLISTVVPNTQTDDTRTTLEPFTTMVTAEADDFISETTIEEIKYTSNVPMKKTNATVKPNNHSDTLTKQDRKSTDLEETDQLPTVTTPIDDYFVELSSTSKHYEFMQNSEATVTPLAKKTSTTSMTTTNTTTDINTTTEPYLLDDRSLPLSTSGYDGEDYIDEDSTTTASTIETTLSAKTTYEPYPSGTTAEPIIEIIQCRYENDCNTNETCAGNICIDPCAQFNPCPQDVPCQTLNHVPMCLCNSDTNTGYSVDCMKTSELGCRHSNECPLERSCINGICVDPCRSGNPCDVGEECEVQNHETVCVK</sequence>
<evidence type="ECO:0008006" key="4">
    <source>
        <dbReference type="Google" id="ProtNLM"/>
    </source>
</evidence>
<dbReference type="Proteomes" id="UP000075881">
    <property type="component" value="Unassembled WGS sequence"/>
</dbReference>
<keyword evidence="3" id="KW-1185">Reference proteome</keyword>
<dbReference type="EnsemblMetazoa" id="ACHR000604-RA">
    <property type="protein sequence ID" value="ACHR000604-PA"/>
    <property type="gene ID" value="ACHR000604"/>
</dbReference>
<dbReference type="VEuPathDB" id="VectorBase:ACHR000604"/>
<dbReference type="STRING" id="43041.A0A182JQ20"/>
<dbReference type="PANTHER" id="PTHR22963">
    <property type="entry name" value="ENDOGLIN-RELATED"/>
    <property type="match status" value="1"/>
</dbReference>
<feature type="compositionally biased region" description="Low complexity" evidence="1">
    <location>
        <begin position="276"/>
        <end position="292"/>
    </location>
</feature>
<dbReference type="PANTHER" id="PTHR22963:SF39">
    <property type="entry name" value="DUMPY"/>
    <property type="match status" value="1"/>
</dbReference>
<name>A0A182JQ20_9DIPT</name>
<feature type="compositionally biased region" description="Polar residues" evidence="1">
    <location>
        <begin position="209"/>
        <end position="220"/>
    </location>
</feature>
<evidence type="ECO:0000313" key="3">
    <source>
        <dbReference type="Proteomes" id="UP000075881"/>
    </source>
</evidence>
<accession>A0A182JQ20</accession>
<feature type="region of interest" description="Disordered" evidence="1">
    <location>
        <begin position="272"/>
        <end position="292"/>
    </location>
</feature>
<protein>
    <recommendedName>
        <fullName evidence="4">EGF-like domain-containing protein</fullName>
    </recommendedName>
</protein>
<feature type="compositionally biased region" description="Basic and acidic residues" evidence="1">
    <location>
        <begin position="221"/>
        <end position="231"/>
    </location>
</feature>
<evidence type="ECO:0000313" key="2">
    <source>
        <dbReference type="EnsemblMetazoa" id="ACHR000604-PA"/>
    </source>
</evidence>
<feature type="region of interest" description="Disordered" evidence="1">
    <location>
        <begin position="209"/>
        <end position="235"/>
    </location>
</feature>
<evidence type="ECO:0000256" key="1">
    <source>
        <dbReference type="SAM" id="MobiDB-lite"/>
    </source>
</evidence>
<dbReference type="AlphaFoldDB" id="A0A182JQ20"/>
<reference evidence="2" key="2">
    <citation type="submission" date="2020-05" db="UniProtKB">
        <authorList>
            <consortium name="EnsemblMetazoa"/>
        </authorList>
    </citation>
    <scope>IDENTIFICATION</scope>
    <source>
        <strain evidence="2">ACHKN1017</strain>
    </source>
</reference>